<dbReference type="Gramene" id="TRITD6Av1G224590.19">
    <property type="protein sequence ID" value="TRITD6Av1G224590.19"/>
    <property type="gene ID" value="TRITD6Av1G224590"/>
</dbReference>
<evidence type="ECO:0000256" key="3">
    <source>
        <dbReference type="ARBA" id="ARBA00022737"/>
    </source>
</evidence>
<dbReference type="InterPro" id="IPR041118">
    <property type="entry name" value="Rx_N"/>
</dbReference>
<reference evidence="7 8" key="1">
    <citation type="submission" date="2017-09" db="EMBL/GenBank/DDBJ databases">
        <authorList>
            <consortium name="International Durum Wheat Genome Sequencing Consortium (IDWGSC)"/>
            <person name="Milanesi L."/>
        </authorList>
    </citation>
    <scope>NUCLEOTIDE SEQUENCE [LARGE SCALE GENOMIC DNA]</scope>
    <source>
        <strain evidence="8">cv. Svevo</strain>
    </source>
</reference>
<evidence type="ECO:0000256" key="4">
    <source>
        <dbReference type="ARBA" id="ARBA00022741"/>
    </source>
</evidence>
<dbReference type="Proteomes" id="UP000324705">
    <property type="component" value="Chromosome 6A"/>
</dbReference>
<keyword evidence="2" id="KW-0433">Leucine-rich repeat</keyword>
<keyword evidence="3" id="KW-0677">Repeat</keyword>
<dbReference type="EMBL" id="LT934121">
    <property type="protein sequence ID" value="VAI51997.1"/>
    <property type="molecule type" value="Genomic_DNA"/>
</dbReference>
<accession>A0A9R0YAS5</accession>
<evidence type="ECO:0000313" key="7">
    <source>
        <dbReference type="EMBL" id="VAI51997.1"/>
    </source>
</evidence>
<keyword evidence="5" id="KW-0611">Plant defense</keyword>
<dbReference type="Pfam" id="PF18052">
    <property type="entry name" value="Rx_N"/>
    <property type="match status" value="1"/>
</dbReference>
<name>A0A9R0YAS5_TRITD</name>
<feature type="domain" description="Disease resistance N-terminal" evidence="6">
    <location>
        <begin position="12"/>
        <end position="99"/>
    </location>
</feature>
<organism evidence="7 8">
    <name type="scientific">Triticum turgidum subsp. durum</name>
    <name type="common">Durum wheat</name>
    <name type="synonym">Triticum durum</name>
    <dbReference type="NCBI Taxonomy" id="4567"/>
    <lineage>
        <taxon>Eukaryota</taxon>
        <taxon>Viridiplantae</taxon>
        <taxon>Streptophyta</taxon>
        <taxon>Embryophyta</taxon>
        <taxon>Tracheophyta</taxon>
        <taxon>Spermatophyta</taxon>
        <taxon>Magnoliopsida</taxon>
        <taxon>Liliopsida</taxon>
        <taxon>Poales</taxon>
        <taxon>Poaceae</taxon>
        <taxon>BOP clade</taxon>
        <taxon>Pooideae</taxon>
        <taxon>Triticodae</taxon>
        <taxon>Triticeae</taxon>
        <taxon>Triticinae</taxon>
        <taxon>Triticum</taxon>
    </lineage>
</organism>
<gene>
    <name evidence="7" type="ORF">TRITD_6Av1G224590</name>
</gene>
<comment type="similarity">
    <text evidence="1">Belongs to the disease resistance NB-LRR family.</text>
</comment>
<evidence type="ECO:0000256" key="1">
    <source>
        <dbReference type="ARBA" id="ARBA00008894"/>
    </source>
</evidence>
<dbReference type="GO" id="GO:0000166">
    <property type="term" value="F:nucleotide binding"/>
    <property type="evidence" value="ECO:0007669"/>
    <property type="project" value="UniProtKB-KW"/>
</dbReference>
<dbReference type="GO" id="GO:0006952">
    <property type="term" value="P:defense response"/>
    <property type="evidence" value="ECO:0007669"/>
    <property type="project" value="UniProtKB-KW"/>
</dbReference>
<evidence type="ECO:0000313" key="8">
    <source>
        <dbReference type="Proteomes" id="UP000324705"/>
    </source>
</evidence>
<proteinExistence type="inferred from homology"/>
<evidence type="ECO:0000259" key="6">
    <source>
        <dbReference type="Pfam" id="PF18052"/>
    </source>
</evidence>
<evidence type="ECO:0000256" key="2">
    <source>
        <dbReference type="ARBA" id="ARBA00022614"/>
    </source>
</evidence>
<keyword evidence="8" id="KW-1185">Reference proteome</keyword>
<sequence length="139" mass="15374">MQTAIGAARWLLGKALEKLSDELVATFVASSELGDNFQTIKRRLMLTQGLLYAAQDRDLSDNPGLYGLLEELSKKADEAEDVLDEIHYFMIQHQLDGTSEAAPQMGDVIRGHVRHVCHAFRHNIGSPSRGSILGYSSTF</sequence>
<keyword evidence="4" id="KW-0547">Nucleotide-binding</keyword>
<evidence type="ECO:0000256" key="5">
    <source>
        <dbReference type="ARBA" id="ARBA00022821"/>
    </source>
</evidence>
<protein>
    <recommendedName>
        <fullName evidence="6">Disease resistance N-terminal domain-containing protein</fullName>
    </recommendedName>
</protein>
<dbReference type="AlphaFoldDB" id="A0A9R0YAS5"/>